<gene>
    <name evidence="1" type="ORF">Amon01_000427600</name>
</gene>
<accession>A0A9W6YSX3</accession>
<reference evidence="1" key="1">
    <citation type="submission" date="2023-04" db="EMBL/GenBank/DDBJ databases">
        <title>Ambrosiozyma monospora NBRC 1965.</title>
        <authorList>
            <person name="Ichikawa N."/>
            <person name="Sato H."/>
            <person name="Tonouchi N."/>
        </authorList>
    </citation>
    <scope>NUCLEOTIDE SEQUENCE</scope>
    <source>
        <strain evidence="1">NBRC 1965</strain>
    </source>
</reference>
<name>A0A9W6YSX3_AMBMO</name>
<proteinExistence type="predicted"/>
<dbReference type="AlphaFoldDB" id="A0A9W6YSX3"/>
<protein>
    <submittedName>
        <fullName evidence="1">Unnamed protein product</fullName>
    </submittedName>
</protein>
<sequence>MMKTTPTLKQALNGPTGYNVEHSLQTMIAMEPTIGQEDDLEQECMVYQLKRQSMSEPALYVCWLIFS</sequence>
<keyword evidence="2" id="KW-1185">Reference proteome</keyword>
<evidence type="ECO:0000313" key="2">
    <source>
        <dbReference type="Proteomes" id="UP001165063"/>
    </source>
</evidence>
<dbReference type="Proteomes" id="UP001165063">
    <property type="component" value="Unassembled WGS sequence"/>
</dbReference>
<dbReference type="EMBL" id="BSXU01002024">
    <property type="protein sequence ID" value="GMG33482.1"/>
    <property type="molecule type" value="Genomic_DNA"/>
</dbReference>
<evidence type="ECO:0000313" key="1">
    <source>
        <dbReference type="EMBL" id="GMG33482.1"/>
    </source>
</evidence>
<organism evidence="1 2">
    <name type="scientific">Ambrosiozyma monospora</name>
    <name type="common">Yeast</name>
    <name type="synonym">Endomycopsis monosporus</name>
    <dbReference type="NCBI Taxonomy" id="43982"/>
    <lineage>
        <taxon>Eukaryota</taxon>
        <taxon>Fungi</taxon>
        <taxon>Dikarya</taxon>
        <taxon>Ascomycota</taxon>
        <taxon>Saccharomycotina</taxon>
        <taxon>Pichiomycetes</taxon>
        <taxon>Pichiales</taxon>
        <taxon>Pichiaceae</taxon>
        <taxon>Ambrosiozyma</taxon>
    </lineage>
</organism>
<comment type="caution">
    <text evidence="1">The sequence shown here is derived from an EMBL/GenBank/DDBJ whole genome shotgun (WGS) entry which is preliminary data.</text>
</comment>